<protein>
    <submittedName>
        <fullName evidence="1">Uncharacterized protein</fullName>
    </submittedName>
</protein>
<dbReference type="Proteomes" id="UP001367508">
    <property type="component" value="Unassembled WGS sequence"/>
</dbReference>
<dbReference type="AlphaFoldDB" id="A0AAN9LYW6"/>
<name>A0AAN9LYW6_CANGL</name>
<sequence length="190" mass="21102">MAIVLPNVGKDELFFLYVTDPSLNDHLNLRAGEPFTLITPCRYSKAPALPKTIWTYEFHINGLLCSSDANGKCLKPTSMVHSSKRPLGYFQNTYAPFQFERVSPSRAHAPITPSTIANWLATPGTSHDLHTGGVPFLSTSSKVPNRRVSLELSEQPILKVDGSMDNWEVINNDAWCTKSPYSALKLLLLK</sequence>
<evidence type="ECO:0000313" key="2">
    <source>
        <dbReference type="Proteomes" id="UP001367508"/>
    </source>
</evidence>
<evidence type="ECO:0000313" key="1">
    <source>
        <dbReference type="EMBL" id="KAK7344639.1"/>
    </source>
</evidence>
<reference evidence="1 2" key="1">
    <citation type="submission" date="2024-01" db="EMBL/GenBank/DDBJ databases">
        <title>The genomes of 5 underutilized Papilionoideae crops provide insights into root nodulation and disease resistanc.</title>
        <authorList>
            <person name="Jiang F."/>
        </authorList>
    </citation>
    <scope>NUCLEOTIDE SEQUENCE [LARGE SCALE GENOMIC DNA]</scope>
    <source>
        <strain evidence="1">LVBAO_FW01</strain>
        <tissue evidence="1">Leaves</tissue>
    </source>
</reference>
<keyword evidence="2" id="KW-1185">Reference proteome</keyword>
<dbReference type="EMBL" id="JAYMYQ010000003">
    <property type="protein sequence ID" value="KAK7344639.1"/>
    <property type="molecule type" value="Genomic_DNA"/>
</dbReference>
<comment type="caution">
    <text evidence="1">The sequence shown here is derived from an EMBL/GenBank/DDBJ whole genome shotgun (WGS) entry which is preliminary data.</text>
</comment>
<proteinExistence type="predicted"/>
<accession>A0AAN9LYW6</accession>
<organism evidence="1 2">
    <name type="scientific">Canavalia gladiata</name>
    <name type="common">Sword bean</name>
    <name type="synonym">Dolichos gladiatus</name>
    <dbReference type="NCBI Taxonomy" id="3824"/>
    <lineage>
        <taxon>Eukaryota</taxon>
        <taxon>Viridiplantae</taxon>
        <taxon>Streptophyta</taxon>
        <taxon>Embryophyta</taxon>
        <taxon>Tracheophyta</taxon>
        <taxon>Spermatophyta</taxon>
        <taxon>Magnoliopsida</taxon>
        <taxon>eudicotyledons</taxon>
        <taxon>Gunneridae</taxon>
        <taxon>Pentapetalae</taxon>
        <taxon>rosids</taxon>
        <taxon>fabids</taxon>
        <taxon>Fabales</taxon>
        <taxon>Fabaceae</taxon>
        <taxon>Papilionoideae</taxon>
        <taxon>50 kb inversion clade</taxon>
        <taxon>NPAAA clade</taxon>
        <taxon>indigoferoid/millettioid clade</taxon>
        <taxon>Phaseoleae</taxon>
        <taxon>Canavalia</taxon>
    </lineage>
</organism>
<gene>
    <name evidence="1" type="ORF">VNO77_14509</name>
</gene>